<dbReference type="Proteomes" id="UP000215215">
    <property type="component" value="Unassembled WGS sequence"/>
</dbReference>
<dbReference type="InterPro" id="IPR005017">
    <property type="entry name" value="OMPP1/FadL/TodX"/>
</dbReference>
<evidence type="ECO:0000256" key="7">
    <source>
        <dbReference type="ARBA" id="ARBA00023237"/>
    </source>
</evidence>
<evidence type="ECO:0000256" key="2">
    <source>
        <dbReference type="ARBA" id="ARBA00008163"/>
    </source>
</evidence>
<dbReference type="AlphaFoldDB" id="A0A235BQH5"/>
<dbReference type="Pfam" id="PF03349">
    <property type="entry name" value="Toluene_X"/>
    <property type="match status" value="1"/>
</dbReference>
<evidence type="ECO:0000256" key="3">
    <source>
        <dbReference type="ARBA" id="ARBA00022452"/>
    </source>
</evidence>
<sequence length="398" mass="45169">MFNSLVILILLSLQSSYLQHDFSVRSVVGVCSWSSYFQNDFGARTIGLGGTLPTGITELESIHLNPAGLTQIDNLLVSIGCKLTEGEVYFPSDPDKILFKTSEFLPTFTCVAFPIRKNYFLCISLSIPYKKRVAPDWTEETTPDSPEGTGRDFRIIDTKRFYALNTSLAWKLKKKLSVGIGLSWLLEQYTSCLQFRNNNIDNLDWKQSQQIGVEPILGLLYEINNSFTMGTSLRKGFVRGHYKLTYIEGESENDTVYFTEQIREMPEEETLPMIVSSGFGYKVSRRLLLNFSLEFIGWSGVSHKLNGKSDNPDYLKDVFRLHCGGEYKLSTTAFRVGFYTDPYPFKTEAKRDQVFLTAGLGFEFKSITLDLAATSSRLIVPSEKRENNYLLSLTYKGF</sequence>
<keyword evidence="5" id="KW-0732">Signal</keyword>
<keyword evidence="6" id="KW-0472">Membrane</keyword>
<reference evidence="8 9" key="1">
    <citation type="submission" date="2017-07" db="EMBL/GenBank/DDBJ databases">
        <title>Recovery of genomes from metagenomes via a dereplication, aggregation, and scoring strategy.</title>
        <authorList>
            <person name="Sieber C.M."/>
            <person name="Probst A.J."/>
            <person name="Sharrar A."/>
            <person name="Thomas B.C."/>
            <person name="Hess M."/>
            <person name="Tringe S.G."/>
            <person name="Banfield J.F."/>
        </authorList>
    </citation>
    <scope>NUCLEOTIDE SEQUENCE [LARGE SCALE GENOMIC DNA]</scope>
    <source>
        <strain evidence="8">JGI_Cruoil_03_44_89</strain>
    </source>
</reference>
<name>A0A235BQH5_UNCW3</name>
<keyword evidence="4" id="KW-0812">Transmembrane</keyword>
<evidence type="ECO:0000256" key="6">
    <source>
        <dbReference type="ARBA" id="ARBA00023136"/>
    </source>
</evidence>
<dbReference type="GO" id="GO:0009279">
    <property type="term" value="C:cell outer membrane"/>
    <property type="evidence" value="ECO:0007669"/>
    <property type="project" value="UniProtKB-SubCell"/>
</dbReference>
<evidence type="ECO:0000256" key="4">
    <source>
        <dbReference type="ARBA" id="ARBA00022692"/>
    </source>
</evidence>
<keyword evidence="7" id="KW-0998">Cell outer membrane</keyword>
<comment type="subcellular location">
    <subcellularLocation>
        <location evidence="1">Cell outer membrane</location>
        <topology evidence="1">Multi-pass membrane protein</topology>
    </subcellularLocation>
</comment>
<evidence type="ECO:0000313" key="8">
    <source>
        <dbReference type="EMBL" id="OYD14474.1"/>
    </source>
</evidence>
<dbReference type="SUPFAM" id="SSF56935">
    <property type="entry name" value="Porins"/>
    <property type="match status" value="1"/>
</dbReference>
<dbReference type="EMBL" id="NOZQ01000181">
    <property type="protein sequence ID" value="OYD14474.1"/>
    <property type="molecule type" value="Genomic_DNA"/>
</dbReference>
<dbReference type="GO" id="GO:0015483">
    <property type="term" value="F:long-chain fatty acid transporting porin activity"/>
    <property type="evidence" value="ECO:0007669"/>
    <property type="project" value="TreeGrafter"/>
</dbReference>
<comment type="caution">
    <text evidence="8">The sequence shown here is derived from an EMBL/GenBank/DDBJ whole genome shotgun (WGS) entry which is preliminary data.</text>
</comment>
<dbReference type="PANTHER" id="PTHR35093">
    <property type="entry name" value="OUTER MEMBRANE PROTEIN NMB0088-RELATED"/>
    <property type="match status" value="1"/>
</dbReference>
<dbReference type="PANTHER" id="PTHR35093:SF8">
    <property type="entry name" value="OUTER MEMBRANE PROTEIN NMB0088-RELATED"/>
    <property type="match status" value="1"/>
</dbReference>
<gene>
    <name evidence="8" type="ORF">CH333_07865</name>
</gene>
<comment type="similarity">
    <text evidence="2">Belongs to the OmpP1/FadL family.</text>
</comment>
<accession>A0A235BQH5</accession>
<evidence type="ECO:0000256" key="1">
    <source>
        <dbReference type="ARBA" id="ARBA00004571"/>
    </source>
</evidence>
<proteinExistence type="inferred from homology"/>
<evidence type="ECO:0000256" key="5">
    <source>
        <dbReference type="ARBA" id="ARBA00022729"/>
    </source>
</evidence>
<protein>
    <submittedName>
        <fullName evidence="8">Uncharacterized protein</fullName>
    </submittedName>
</protein>
<evidence type="ECO:0000313" key="9">
    <source>
        <dbReference type="Proteomes" id="UP000215215"/>
    </source>
</evidence>
<keyword evidence="3" id="KW-1134">Transmembrane beta strand</keyword>
<organism evidence="8 9">
    <name type="scientific">candidate division WOR-3 bacterium JGI_Cruoil_03_44_89</name>
    <dbReference type="NCBI Taxonomy" id="1973748"/>
    <lineage>
        <taxon>Bacteria</taxon>
        <taxon>Bacteria division WOR-3</taxon>
    </lineage>
</organism>
<dbReference type="Gene3D" id="2.40.160.60">
    <property type="entry name" value="Outer membrane protein transport protein (OMPP1/FadL/TodX)"/>
    <property type="match status" value="1"/>
</dbReference>